<organism evidence="9 10">
    <name type="scientific">Phyllosticta citriasiana</name>
    <dbReference type="NCBI Taxonomy" id="595635"/>
    <lineage>
        <taxon>Eukaryota</taxon>
        <taxon>Fungi</taxon>
        <taxon>Dikarya</taxon>
        <taxon>Ascomycota</taxon>
        <taxon>Pezizomycotina</taxon>
        <taxon>Dothideomycetes</taxon>
        <taxon>Dothideomycetes incertae sedis</taxon>
        <taxon>Botryosphaeriales</taxon>
        <taxon>Phyllostictaceae</taxon>
        <taxon>Phyllosticta</taxon>
    </lineage>
</organism>
<feature type="compositionally biased region" description="Polar residues" evidence="8">
    <location>
        <begin position="379"/>
        <end position="391"/>
    </location>
</feature>
<keyword evidence="6 7" id="KW-0472">Membrane</keyword>
<feature type="compositionally biased region" description="Polar residues" evidence="8">
    <location>
        <begin position="130"/>
        <end position="139"/>
    </location>
</feature>
<comment type="similarity">
    <text evidence="2 7">Belongs to the DLT1 family.</text>
</comment>
<keyword evidence="10" id="KW-1185">Reference proteome</keyword>
<evidence type="ECO:0000256" key="7">
    <source>
        <dbReference type="RuleBase" id="RU367100"/>
    </source>
</evidence>
<feature type="compositionally biased region" description="Low complexity" evidence="8">
    <location>
        <begin position="310"/>
        <end position="331"/>
    </location>
</feature>
<evidence type="ECO:0000313" key="10">
    <source>
        <dbReference type="Proteomes" id="UP001363622"/>
    </source>
</evidence>
<evidence type="ECO:0000256" key="5">
    <source>
        <dbReference type="ARBA" id="ARBA00022989"/>
    </source>
</evidence>
<evidence type="ECO:0000256" key="8">
    <source>
        <dbReference type="SAM" id="MobiDB-lite"/>
    </source>
</evidence>
<dbReference type="PANTHER" id="PTHR40021:SF1">
    <property type="entry name" value="DEFECT AT LOW TEMPERATURE PROTEIN 1"/>
    <property type="match status" value="1"/>
</dbReference>
<gene>
    <name evidence="7" type="primary">DLT1</name>
    <name evidence="9" type="ORF">IWZ03DRAFT_308674</name>
</gene>
<keyword evidence="5 7" id="KW-1133">Transmembrane helix</keyword>
<dbReference type="PANTHER" id="PTHR40021">
    <property type="entry name" value="DEFECT AT LOW TEMPERATURE PROTEIN 1"/>
    <property type="match status" value="1"/>
</dbReference>
<comment type="function">
    <text evidence="1 7">Required for growth under high-pressure and low-temperature conditions.</text>
</comment>
<feature type="region of interest" description="Disordered" evidence="8">
    <location>
        <begin position="120"/>
        <end position="143"/>
    </location>
</feature>
<evidence type="ECO:0000256" key="2">
    <source>
        <dbReference type="ARBA" id="ARBA00005550"/>
    </source>
</evidence>
<comment type="caution">
    <text evidence="7">Lacks conserved residue(s) required for the propagation of feature annotation.</text>
</comment>
<comment type="subcellular location">
    <subcellularLocation>
        <location evidence="7">Membrane</location>
        <topology evidence="7">Multi-pass membrane protein</topology>
    </subcellularLocation>
</comment>
<feature type="region of interest" description="Disordered" evidence="8">
    <location>
        <begin position="406"/>
        <end position="451"/>
    </location>
</feature>
<evidence type="ECO:0000256" key="4">
    <source>
        <dbReference type="ARBA" id="ARBA00022692"/>
    </source>
</evidence>
<feature type="transmembrane region" description="Helical" evidence="7">
    <location>
        <begin position="45"/>
        <end position="63"/>
    </location>
</feature>
<evidence type="ECO:0000256" key="3">
    <source>
        <dbReference type="ARBA" id="ARBA00021353"/>
    </source>
</evidence>
<accession>A0ABR1KP82</accession>
<evidence type="ECO:0000256" key="6">
    <source>
        <dbReference type="ARBA" id="ARBA00023136"/>
    </source>
</evidence>
<feature type="compositionally biased region" description="Polar residues" evidence="8">
    <location>
        <begin position="348"/>
        <end position="357"/>
    </location>
</feature>
<feature type="compositionally biased region" description="Low complexity" evidence="8">
    <location>
        <begin position="417"/>
        <end position="430"/>
    </location>
</feature>
<sequence length="451" mass="49332">MRIPFFRIWYSSWYTVLFLILVVLLCVSPGDLVYQAIRNHSYPNAFVVGGVYLLTLIIVGFVYSSRIYTNKTVLAAIPKSYIPVEPGEVGKNVRRMIVKGFERSALIAWDSRPRDLRSEQVGDSVERLSSPDQSAPATTRSDKLDDATVIPINPVAPPWGHISHPGWSSPSADNLPNLQFRTVVVELPNLIEAKAVSLAPPDPAFAFPNLPEGQVIPDARIVSLLQRPSSMGLRGYIAHLSTFGLVNPPQVGAAFLARYEYARFSTDALGETQFQELMDLFAQLLTGMAELSPQLVADLHREVEYSPTASSDSVSLAPSQSSSSTGNSTGSAIHYKTPRTRPYAESVYTRSTTSTAEGSIGGGTMRTAPSHVQDRRPSETVTMRSPRTPTAESFASASAFRFTPIMQPRRQGSFGPARSVSSSSSSARSVIRLNQNPRPGELPYFYQQEDG</sequence>
<feature type="region of interest" description="Disordered" evidence="8">
    <location>
        <begin position="308"/>
        <end position="392"/>
    </location>
</feature>
<keyword evidence="4 7" id="KW-0812">Transmembrane</keyword>
<evidence type="ECO:0000313" key="9">
    <source>
        <dbReference type="EMBL" id="KAK7518602.1"/>
    </source>
</evidence>
<dbReference type="Proteomes" id="UP001363622">
    <property type="component" value="Unassembled WGS sequence"/>
</dbReference>
<dbReference type="EMBL" id="JBBPHU010000004">
    <property type="protein sequence ID" value="KAK7518602.1"/>
    <property type="molecule type" value="Genomic_DNA"/>
</dbReference>
<evidence type="ECO:0000256" key="1">
    <source>
        <dbReference type="ARBA" id="ARBA00002489"/>
    </source>
</evidence>
<protein>
    <recommendedName>
        <fullName evidence="3 7">Defect at low temperature protein 1</fullName>
    </recommendedName>
</protein>
<comment type="caution">
    <text evidence="9">The sequence shown here is derived from an EMBL/GenBank/DDBJ whole genome shotgun (WGS) entry which is preliminary data.</text>
</comment>
<proteinExistence type="inferred from homology"/>
<reference evidence="9 10" key="1">
    <citation type="submission" date="2024-04" db="EMBL/GenBank/DDBJ databases">
        <title>Phyllosticta paracitricarpa is synonymous to the EU quarantine fungus P. citricarpa based on phylogenomic analyses.</title>
        <authorList>
            <consortium name="Lawrence Berkeley National Laboratory"/>
            <person name="Van Ingen-Buijs V.A."/>
            <person name="Van Westerhoven A.C."/>
            <person name="Haridas S."/>
            <person name="Skiadas P."/>
            <person name="Martin F."/>
            <person name="Groenewald J.Z."/>
            <person name="Crous P.W."/>
            <person name="Seidl M.F."/>
        </authorList>
    </citation>
    <scope>NUCLEOTIDE SEQUENCE [LARGE SCALE GENOMIC DNA]</scope>
    <source>
        <strain evidence="9 10">CBS 123371</strain>
    </source>
</reference>
<name>A0ABR1KP82_9PEZI</name>
<dbReference type="InterPro" id="IPR038869">
    <property type="entry name" value="DLT1"/>
</dbReference>